<feature type="coiled-coil region" evidence="1">
    <location>
        <begin position="53"/>
        <end position="80"/>
    </location>
</feature>
<evidence type="ECO:0000256" key="1">
    <source>
        <dbReference type="SAM" id="Coils"/>
    </source>
</evidence>
<keyword evidence="1" id="KW-0175">Coiled coil</keyword>
<reference evidence="2 3" key="1">
    <citation type="submission" date="2018-04" db="EMBL/GenBank/DDBJ databases">
        <title>Novel Campyloabacter and Helicobacter Species and Strains.</title>
        <authorList>
            <person name="Mannion A.J."/>
            <person name="Shen Z."/>
            <person name="Fox J.G."/>
        </authorList>
    </citation>
    <scope>NUCLEOTIDE SEQUENCE [LARGE SCALE GENOMIC DNA]</scope>
    <source>
        <strain evidence="2 3">MIT 04-9366</strain>
    </source>
</reference>
<dbReference type="OrthoDB" id="5329716at2"/>
<organism evidence="2 3">
    <name type="scientific">Helicobacter brantae</name>
    <dbReference type="NCBI Taxonomy" id="375927"/>
    <lineage>
        <taxon>Bacteria</taxon>
        <taxon>Pseudomonadati</taxon>
        <taxon>Campylobacterota</taxon>
        <taxon>Epsilonproteobacteria</taxon>
        <taxon>Campylobacterales</taxon>
        <taxon>Helicobacteraceae</taxon>
        <taxon>Helicobacter</taxon>
    </lineage>
</organism>
<name>A0A3D8J271_9HELI</name>
<comment type="caution">
    <text evidence="2">The sequence shown here is derived from an EMBL/GenBank/DDBJ whole genome shotgun (WGS) entry which is preliminary data.</text>
</comment>
<dbReference type="AlphaFoldDB" id="A0A3D8J271"/>
<dbReference type="Proteomes" id="UP000257045">
    <property type="component" value="Unassembled WGS sequence"/>
</dbReference>
<dbReference type="RefSeq" id="WP_115569443.1">
    <property type="nucleotide sequence ID" value="NZ_NXLV01000005.1"/>
</dbReference>
<protein>
    <submittedName>
        <fullName evidence="2">Uncharacterized protein</fullName>
    </submittedName>
</protein>
<sequence length="91" mass="10779">MKGIMKILFALLVSGAWYVIAGEGSEPVCVVFFFLILFSLYVKPIKPKRSVVQEQYLEKMREKRRQRQEVNQELAQEKKVVYKDLRRRKDG</sequence>
<dbReference type="EMBL" id="NXLV01000005">
    <property type="protein sequence ID" value="RDU70954.1"/>
    <property type="molecule type" value="Genomic_DNA"/>
</dbReference>
<accession>A0A3D8J271</accession>
<evidence type="ECO:0000313" key="3">
    <source>
        <dbReference type="Proteomes" id="UP000257045"/>
    </source>
</evidence>
<proteinExistence type="predicted"/>
<keyword evidence="3" id="KW-1185">Reference proteome</keyword>
<gene>
    <name evidence="2" type="ORF">CQA58_04030</name>
</gene>
<evidence type="ECO:0000313" key="2">
    <source>
        <dbReference type="EMBL" id="RDU70954.1"/>
    </source>
</evidence>